<feature type="domain" description="ABC transporter" evidence="18">
    <location>
        <begin position="373"/>
        <end position="608"/>
    </location>
</feature>
<dbReference type="InterPro" id="IPR004602">
    <property type="entry name" value="UvrA"/>
</dbReference>
<evidence type="ECO:0000256" key="9">
    <source>
        <dbReference type="ARBA" id="ARBA00022833"/>
    </source>
</evidence>
<dbReference type="PROSITE" id="PS00211">
    <property type="entry name" value="ABC_TRANSPORTER_1"/>
    <property type="match status" value="2"/>
</dbReference>
<evidence type="ECO:0000256" key="1">
    <source>
        <dbReference type="ARBA" id="ARBA00004496"/>
    </source>
</evidence>
<dbReference type="InterPro" id="IPR003593">
    <property type="entry name" value="AAA+_ATPase"/>
</dbReference>
<sequence length="958" mass="106743">MNKAITPLSHIMIKGAREHNLKNIDLNIPKNQLVVITGLSGSGKSSLAFDTVYAEGQRRFLNSLSAYARHFLASNNFEKPDVDSIDGLSPAISVNQKNTSHNPRSTVGTVTEVFDYLRLLFARIATPTCPNGHGPIEAMTIAKIAEQITNLPAGTKLQILAPVARQEKGTFKNRFQKFKNQGYLRLMVDGLALTLDDEIKLDRNKAHNIDIIIDRIVLQKTREIESRVYASVEIATNETNGLVNVHYILPDSEQHQSMDFSQKHACKVCGFSIPQLEPRLFSFNSPVGACKECDGLGVTFEPDPEKIFLHSDLSIFDGGIDFFKNTVNTQSLDWQRFEHLLKHYKIDVFKPVNQLSDQEIEWIMYGSEEPIQVKLVSSGNRTQNSFDYVEGVGALIKRRHLETQSDASRDNYIKYMSEYKCKACKGHKLSKQSLSFLLNEKNIMDVSDMEIENTINFLLNLKLTEEQRAIGKLALKEIVDRLSFLIDVGLGYLTLSRNASSLSGGELQRIRLASQIGSSLTGVLYVLDEPSIGLHQRDNSRLINALKKMRDLGNTVLVVEHDEETMLESDYLIDIGPKAGIFGGEVTAAGTPGEVMENPNSLTGQYLSKKRQLYLPPRRRIGNGQVIKLRGAKGNNLKNVNVDFPLGKLIVVTGPSGSGKSTLINETLVKGISKELFNRFETPMPYESLNGHQNIEKIIRVSTSPISRTSRSNPATYIGLFDDIRDLFALLPESKARNYLKGRFSFNVRGGRCETCEGEGVRKIEMYFLAPVYVTCEACNGKKYNQETLDIKYHDKSIYDVLDMTAIEALELFKNIPTIRDKLQLMCDVGIDYLKLGATASSLSGGEAQRIKLAKFLQKKSQGNALFVLDEPTTGLHVHNIGYLIDILNRIVDRGDTVIVIEHNLELIKMADHIIDLGPEGGKLGGQVLATGTPEQICTTANPTHTAKYLAPYLNLDK</sequence>
<organism evidence="19 20">
    <name type="scientific">Mycoplasmoides fastidiosum</name>
    <dbReference type="NCBI Taxonomy" id="92758"/>
    <lineage>
        <taxon>Bacteria</taxon>
        <taxon>Bacillati</taxon>
        <taxon>Mycoplasmatota</taxon>
        <taxon>Mycoplasmoidales</taxon>
        <taxon>Mycoplasmoidaceae</taxon>
        <taxon>Mycoplasmoides</taxon>
    </lineage>
</organism>
<name>A0ABU0M025_9BACT</name>
<keyword evidence="11" id="KW-0267">Excision nuclease</keyword>
<evidence type="ECO:0000256" key="8">
    <source>
        <dbReference type="ARBA" id="ARBA00022771"/>
    </source>
</evidence>
<evidence type="ECO:0000256" key="17">
    <source>
        <dbReference type="ARBA" id="ARBA00042156"/>
    </source>
</evidence>
<keyword evidence="13" id="KW-0234">DNA repair</keyword>
<comment type="subcellular location">
    <subcellularLocation>
        <location evidence="1">Cytoplasm</location>
    </subcellularLocation>
</comment>
<dbReference type="Gene3D" id="3.40.50.300">
    <property type="entry name" value="P-loop containing nucleotide triphosphate hydrolases"/>
    <property type="match status" value="2"/>
</dbReference>
<accession>A0ABU0M025</accession>
<keyword evidence="5" id="KW-0547">Nucleotide-binding</keyword>
<keyword evidence="2" id="KW-0963">Cytoplasm</keyword>
<evidence type="ECO:0000256" key="5">
    <source>
        <dbReference type="ARBA" id="ARBA00022741"/>
    </source>
</evidence>
<evidence type="ECO:0000313" key="19">
    <source>
        <dbReference type="EMBL" id="MDQ0514316.1"/>
    </source>
</evidence>
<keyword evidence="14" id="KW-0742">SOS response</keyword>
<evidence type="ECO:0000256" key="2">
    <source>
        <dbReference type="ARBA" id="ARBA00022490"/>
    </source>
</evidence>
<comment type="caution">
    <text evidence="19">The sequence shown here is derived from an EMBL/GenBank/DDBJ whole genome shotgun (WGS) entry which is preliminary data.</text>
</comment>
<dbReference type="InterPro" id="IPR017871">
    <property type="entry name" value="ABC_transporter-like_CS"/>
</dbReference>
<gene>
    <name evidence="19" type="ORF">J2Z62_000754</name>
</gene>
<dbReference type="PANTHER" id="PTHR43152:SF3">
    <property type="entry name" value="UVRABC SYSTEM PROTEIN A"/>
    <property type="match status" value="1"/>
</dbReference>
<evidence type="ECO:0000256" key="14">
    <source>
        <dbReference type="ARBA" id="ARBA00023236"/>
    </source>
</evidence>
<evidence type="ECO:0000256" key="12">
    <source>
        <dbReference type="ARBA" id="ARBA00023125"/>
    </source>
</evidence>
<reference evidence="19" key="1">
    <citation type="submission" date="2023-07" db="EMBL/GenBank/DDBJ databases">
        <title>Genomic Encyclopedia of Type Strains, Phase IV (KMG-IV): sequencing the most valuable type-strain genomes for metagenomic binning, comparative biology and taxonomic classification.</title>
        <authorList>
            <person name="Goeker M."/>
        </authorList>
    </citation>
    <scope>NUCLEOTIDE SEQUENCE [LARGE SCALE GENOMIC DNA]</scope>
    <source>
        <strain evidence="19">DSM 21204</strain>
    </source>
</reference>
<dbReference type="InterPro" id="IPR041102">
    <property type="entry name" value="UvrA_inter"/>
</dbReference>
<dbReference type="InterPro" id="IPR013815">
    <property type="entry name" value="ATP_grasp_subdomain_1"/>
</dbReference>
<dbReference type="Gene3D" id="3.30.1490.20">
    <property type="entry name" value="ATP-grasp fold, A domain"/>
    <property type="match status" value="1"/>
</dbReference>
<keyword evidence="4" id="KW-0677">Repeat</keyword>
<dbReference type="Proteomes" id="UP001240643">
    <property type="component" value="Unassembled WGS sequence"/>
</dbReference>
<evidence type="ECO:0000256" key="4">
    <source>
        <dbReference type="ARBA" id="ARBA00022737"/>
    </source>
</evidence>
<comment type="similarity">
    <text evidence="15">Belongs to the ABC transporter superfamily. UvrA family.</text>
</comment>
<evidence type="ECO:0000256" key="11">
    <source>
        <dbReference type="ARBA" id="ARBA00022881"/>
    </source>
</evidence>
<dbReference type="Pfam" id="PF17755">
    <property type="entry name" value="UvrA_DNA-bind"/>
    <property type="match status" value="1"/>
</dbReference>
<evidence type="ECO:0000256" key="7">
    <source>
        <dbReference type="ARBA" id="ARBA00022769"/>
    </source>
</evidence>
<keyword evidence="10" id="KW-0067">ATP-binding</keyword>
<dbReference type="InterPro" id="IPR027417">
    <property type="entry name" value="P-loop_NTPase"/>
</dbReference>
<keyword evidence="9" id="KW-0862">Zinc</keyword>
<dbReference type="CDD" id="cd03271">
    <property type="entry name" value="ABC_UvrA_II"/>
    <property type="match status" value="1"/>
</dbReference>
<dbReference type="EMBL" id="JAUSWO010000001">
    <property type="protein sequence ID" value="MDQ0514316.1"/>
    <property type="molecule type" value="Genomic_DNA"/>
</dbReference>
<dbReference type="SMART" id="SM00382">
    <property type="entry name" value="AAA"/>
    <property type="match status" value="1"/>
</dbReference>
<evidence type="ECO:0000256" key="3">
    <source>
        <dbReference type="ARBA" id="ARBA00022723"/>
    </source>
</evidence>
<evidence type="ECO:0000259" key="18">
    <source>
        <dbReference type="PROSITE" id="PS50893"/>
    </source>
</evidence>
<dbReference type="PROSITE" id="PS50893">
    <property type="entry name" value="ABC_TRANSPORTER_2"/>
    <property type="match status" value="2"/>
</dbReference>
<dbReference type="SUPFAM" id="SSF52540">
    <property type="entry name" value="P-loop containing nucleoside triphosphate hydrolases"/>
    <property type="match status" value="2"/>
</dbReference>
<keyword evidence="3" id="KW-0479">Metal-binding</keyword>
<keyword evidence="6" id="KW-0227">DNA damage</keyword>
<evidence type="ECO:0000256" key="10">
    <source>
        <dbReference type="ARBA" id="ARBA00022840"/>
    </source>
</evidence>
<evidence type="ECO:0000256" key="6">
    <source>
        <dbReference type="ARBA" id="ARBA00022763"/>
    </source>
</evidence>
<evidence type="ECO:0000313" key="20">
    <source>
        <dbReference type="Proteomes" id="UP001240643"/>
    </source>
</evidence>
<dbReference type="NCBIfam" id="TIGR00630">
    <property type="entry name" value="uvra"/>
    <property type="match status" value="1"/>
</dbReference>
<keyword evidence="8" id="KW-0863">Zinc-finger</keyword>
<dbReference type="InterPro" id="IPR003439">
    <property type="entry name" value="ABC_transporter-like_ATP-bd"/>
</dbReference>
<feature type="domain" description="ABC transporter" evidence="18">
    <location>
        <begin position="621"/>
        <end position="950"/>
    </location>
</feature>
<evidence type="ECO:0000256" key="13">
    <source>
        <dbReference type="ARBA" id="ARBA00023204"/>
    </source>
</evidence>
<keyword evidence="7" id="KW-0228">DNA excision</keyword>
<dbReference type="Gene3D" id="1.20.1580.10">
    <property type="entry name" value="ABC transporter ATPase like domain"/>
    <property type="match status" value="2"/>
</dbReference>
<evidence type="ECO:0000256" key="15">
    <source>
        <dbReference type="ARBA" id="ARBA00038000"/>
    </source>
</evidence>
<protein>
    <recommendedName>
        <fullName evidence="16">UvrABC system protein A</fullName>
    </recommendedName>
    <alternativeName>
        <fullName evidence="17">Excinuclease ABC subunit A</fullName>
    </alternativeName>
</protein>
<keyword evidence="12" id="KW-0238">DNA-binding</keyword>
<dbReference type="PANTHER" id="PTHR43152">
    <property type="entry name" value="UVRABC SYSTEM PROTEIN A"/>
    <property type="match status" value="1"/>
</dbReference>
<dbReference type="InterPro" id="IPR041552">
    <property type="entry name" value="UvrA_DNA-bd"/>
</dbReference>
<evidence type="ECO:0000256" key="16">
    <source>
        <dbReference type="ARBA" id="ARBA00039316"/>
    </source>
</evidence>
<dbReference type="NCBIfam" id="NF001503">
    <property type="entry name" value="PRK00349.1"/>
    <property type="match status" value="1"/>
</dbReference>
<proteinExistence type="inferred from homology"/>
<dbReference type="Gene3D" id="1.10.8.280">
    <property type="entry name" value="ABC transporter ATPase domain-like"/>
    <property type="match status" value="1"/>
</dbReference>
<keyword evidence="20" id="KW-1185">Reference proteome</keyword>
<dbReference type="Pfam" id="PF17760">
    <property type="entry name" value="UvrA_inter"/>
    <property type="match status" value="1"/>
</dbReference>